<reference evidence="1" key="2">
    <citation type="journal article" date="2015" name="Data Brief">
        <title>Shoot transcriptome of the giant reed, Arundo donax.</title>
        <authorList>
            <person name="Barrero R.A."/>
            <person name="Guerrero F.D."/>
            <person name="Moolhuijzen P."/>
            <person name="Goolsby J.A."/>
            <person name="Tidwell J."/>
            <person name="Bellgard S.E."/>
            <person name="Bellgard M.I."/>
        </authorList>
    </citation>
    <scope>NUCLEOTIDE SEQUENCE</scope>
    <source>
        <tissue evidence="1">Shoot tissue taken approximately 20 cm above the soil surface</tissue>
    </source>
</reference>
<dbReference type="EMBL" id="GBRH01216770">
    <property type="protein sequence ID" value="JAD81125.1"/>
    <property type="molecule type" value="Transcribed_RNA"/>
</dbReference>
<dbReference type="AlphaFoldDB" id="A0A0A9D683"/>
<proteinExistence type="predicted"/>
<sequence length="61" mass="6501">MCTTLTQLFEHFEYTYLAGADTGGSQGVPTHTNVAATSCHNTNNADAHLYNPLLQASSNPC</sequence>
<evidence type="ECO:0000313" key="1">
    <source>
        <dbReference type="EMBL" id="JAD81125.1"/>
    </source>
</evidence>
<organism evidence="1">
    <name type="scientific">Arundo donax</name>
    <name type="common">Giant reed</name>
    <name type="synonym">Donax arundinaceus</name>
    <dbReference type="NCBI Taxonomy" id="35708"/>
    <lineage>
        <taxon>Eukaryota</taxon>
        <taxon>Viridiplantae</taxon>
        <taxon>Streptophyta</taxon>
        <taxon>Embryophyta</taxon>
        <taxon>Tracheophyta</taxon>
        <taxon>Spermatophyta</taxon>
        <taxon>Magnoliopsida</taxon>
        <taxon>Liliopsida</taxon>
        <taxon>Poales</taxon>
        <taxon>Poaceae</taxon>
        <taxon>PACMAD clade</taxon>
        <taxon>Arundinoideae</taxon>
        <taxon>Arundineae</taxon>
        <taxon>Arundo</taxon>
    </lineage>
</organism>
<reference evidence="1" key="1">
    <citation type="submission" date="2014-09" db="EMBL/GenBank/DDBJ databases">
        <authorList>
            <person name="Magalhaes I.L.F."/>
            <person name="Oliveira U."/>
            <person name="Santos F.R."/>
            <person name="Vidigal T.H.D.A."/>
            <person name="Brescovit A.D."/>
            <person name="Santos A.J."/>
        </authorList>
    </citation>
    <scope>NUCLEOTIDE SEQUENCE</scope>
    <source>
        <tissue evidence="1">Shoot tissue taken approximately 20 cm above the soil surface</tissue>
    </source>
</reference>
<protein>
    <submittedName>
        <fullName evidence="1">Uncharacterized protein</fullName>
    </submittedName>
</protein>
<accession>A0A0A9D683</accession>
<name>A0A0A9D683_ARUDO</name>